<protein>
    <recommendedName>
        <fullName evidence="9">Beta-xylanase</fullName>
        <ecNumber evidence="9">3.2.1.8</ecNumber>
    </recommendedName>
</protein>
<evidence type="ECO:0000313" key="12">
    <source>
        <dbReference type="Proteomes" id="UP001143372"/>
    </source>
</evidence>
<evidence type="ECO:0000259" key="10">
    <source>
        <dbReference type="PROSITE" id="PS51760"/>
    </source>
</evidence>
<keyword evidence="8 9" id="KW-0624">Polysaccharide degradation</keyword>
<dbReference type="GO" id="GO:0031176">
    <property type="term" value="F:endo-1,4-beta-xylanase activity"/>
    <property type="evidence" value="ECO:0007669"/>
    <property type="project" value="UniProtKB-EC"/>
</dbReference>
<evidence type="ECO:0000313" key="11">
    <source>
        <dbReference type="EMBL" id="GLK69374.1"/>
    </source>
</evidence>
<keyword evidence="4" id="KW-0732">Signal</keyword>
<dbReference type="PANTHER" id="PTHR31490:SF88">
    <property type="entry name" value="BETA-XYLANASE"/>
    <property type="match status" value="1"/>
</dbReference>
<evidence type="ECO:0000256" key="2">
    <source>
        <dbReference type="ARBA" id="ARBA00007495"/>
    </source>
</evidence>
<evidence type="ECO:0000256" key="4">
    <source>
        <dbReference type="ARBA" id="ARBA00022729"/>
    </source>
</evidence>
<reference evidence="11" key="2">
    <citation type="submission" date="2023-01" db="EMBL/GenBank/DDBJ databases">
        <authorList>
            <person name="Sun Q."/>
            <person name="Evtushenko L."/>
        </authorList>
    </citation>
    <scope>NUCLEOTIDE SEQUENCE</scope>
    <source>
        <strain evidence="11">VKM B-2347</strain>
    </source>
</reference>
<keyword evidence="12" id="KW-1185">Reference proteome</keyword>
<comment type="similarity">
    <text evidence="2 9">Belongs to the glycosyl hydrolase 10 (cellulase F) family.</text>
</comment>
<keyword evidence="3" id="KW-0858">Xylan degradation</keyword>
<accession>A0A9W6J4Q9</accession>
<comment type="caution">
    <text evidence="11">The sequence shown here is derived from an EMBL/GenBank/DDBJ whole genome shotgun (WGS) entry which is preliminary data.</text>
</comment>
<evidence type="ECO:0000256" key="8">
    <source>
        <dbReference type="ARBA" id="ARBA00023326"/>
    </source>
</evidence>
<dbReference type="RefSeq" id="WP_271169597.1">
    <property type="nucleotide sequence ID" value="NZ_BSFI01000021.1"/>
</dbReference>
<keyword evidence="5 9" id="KW-0378">Hydrolase</keyword>
<organism evidence="11 12">
    <name type="scientific">Hansschlegelia plantiphila</name>
    <dbReference type="NCBI Taxonomy" id="374655"/>
    <lineage>
        <taxon>Bacteria</taxon>
        <taxon>Pseudomonadati</taxon>
        <taxon>Pseudomonadota</taxon>
        <taxon>Alphaproteobacteria</taxon>
        <taxon>Hyphomicrobiales</taxon>
        <taxon>Methylopilaceae</taxon>
        <taxon>Hansschlegelia</taxon>
    </lineage>
</organism>
<keyword evidence="7 9" id="KW-0326">Glycosidase</keyword>
<keyword evidence="6 9" id="KW-0119">Carbohydrate metabolism</keyword>
<dbReference type="GO" id="GO:0045493">
    <property type="term" value="P:xylan catabolic process"/>
    <property type="evidence" value="ECO:0007669"/>
    <property type="project" value="UniProtKB-KW"/>
</dbReference>
<comment type="catalytic activity">
    <reaction evidence="1 9">
        <text>Endohydrolysis of (1-&gt;4)-beta-D-xylosidic linkages in xylans.</text>
        <dbReference type="EC" id="3.2.1.8"/>
    </reaction>
</comment>
<dbReference type="EMBL" id="BSFI01000021">
    <property type="protein sequence ID" value="GLK69374.1"/>
    <property type="molecule type" value="Genomic_DNA"/>
</dbReference>
<evidence type="ECO:0000256" key="9">
    <source>
        <dbReference type="RuleBase" id="RU361174"/>
    </source>
</evidence>
<gene>
    <name evidence="11" type="primary">xynA1</name>
    <name evidence="11" type="ORF">GCM10008179_30120</name>
</gene>
<evidence type="ECO:0000256" key="6">
    <source>
        <dbReference type="ARBA" id="ARBA00023277"/>
    </source>
</evidence>
<evidence type="ECO:0000256" key="5">
    <source>
        <dbReference type="ARBA" id="ARBA00022801"/>
    </source>
</evidence>
<dbReference type="Gene3D" id="3.20.20.80">
    <property type="entry name" value="Glycosidases"/>
    <property type="match status" value="1"/>
</dbReference>
<evidence type="ECO:0000256" key="1">
    <source>
        <dbReference type="ARBA" id="ARBA00000681"/>
    </source>
</evidence>
<sequence>MAMSRRETLAAAAAILVGLPHAGRAEEQTLGELAAASGLLFGCAVSSDHLSNDPSFAALVSRETSILVAEWEMKRAAVQRLEGVWDFSGGDAIAAFAARNGQKLRGHALVWHYEGPDWLKQRLAEAPDERLLTDMITRSCLHYRGQIHSWDVVNEVVDPAEGQADGLRVSSHWYRAFGEGYLETAFHAARASDPDALLFYGDYGVEMDHPDHEKKRVAVLKVIEKLKKQGAPIDGFGVQGHLDPFRTRFDERIYARFLWELQGFGLKLMVTEFDVADRFGPADVVKRDAEIAAVAGRFAEVSLANPAMIGFLAWGLTDRYSWLADYPDYKWPDGQRPRGLPYDADLRPKPMRAALAAAFTERR</sequence>
<dbReference type="AlphaFoldDB" id="A0A9W6J4Q9"/>
<dbReference type="InterPro" id="IPR017853">
    <property type="entry name" value="GH"/>
</dbReference>
<dbReference type="PANTHER" id="PTHR31490">
    <property type="entry name" value="GLYCOSYL HYDROLASE"/>
    <property type="match status" value="1"/>
</dbReference>
<dbReference type="InterPro" id="IPR001000">
    <property type="entry name" value="GH10_dom"/>
</dbReference>
<dbReference type="InterPro" id="IPR044846">
    <property type="entry name" value="GH10"/>
</dbReference>
<dbReference type="PRINTS" id="PR00134">
    <property type="entry name" value="GLHYDRLASE10"/>
</dbReference>
<dbReference type="SMART" id="SM00633">
    <property type="entry name" value="Glyco_10"/>
    <property type="match status" value="1"/>
</dbReference>
<dbReference type="Proteomes" id="UP001143372">
    <property type="component" value="Unassembled WGS sequence"/>
</dbReference>
<proteinExistence type="inferred from homology"/>
<evidence type="ECO:0000256" key="7">
    <source>
        <dbReference type="ARBA" id="ARBA00023295"/>
    </source>
</evidence>
<dbReference type="EC" id="3.2.1.8" evidence="9"/>
<reference evidence="11" key="1">
    <citation type="journal article" date="2014" name="Int. J. Syst. Evol. Microbiol.">
        <title>Complete genome sequence of Corynebacterium casei LMG S-19264T (=DSM 44701T), isolated from a smear-ripened cheese.</title>
        <authorList>
            <consortium name="US DOE Joint Genome Institute (JGI-PGF)"/>
            <person name="Walter F."/>
            <person name="Albersmeier A."/>
            <person name="Kalinowski J."/>
            <person name="Ruckert C."/>
        </authorList>
    </citation>
    <scope>NUCLEOTIDE SEQUENCE</scope>
    <source>
        <strain evidence="11">VKM B-2347</strain>
    </source>
</reference>
<name>A0A9W6J4Q9_9HYPH</name>
<evidence type="ECO:0000256" key="3">
    <source>
        <dbReference type="ARBA" id="ARBA00022651"/>
    </source>
</evidence>
<dbReference type="Pfam" id="PF00331">
    <property type="entry name" value="Glyco_hydro_10"/>
    <property type="match status" value="1"/>
</dbReference>
<feature type="domain" description="GH10" evidence="10">
    <location>
        <begin position="27"/>
        <end position="358"/>
    </location>
</feature>
<dbReference type="SUPFAM" id="SSF51445">
    <property type="entry name" value="(Trans)glycosidases"/>
    <property type="match status" value="1"/>
</dbReference>
<dbReference type="PROSITE" id="PS51760">
    <property type="entry name" value="GH10_2"/>
    <property type="match status" value="1"/>
</dbReference>